<keyword evidence="2" id="KW-1133">Transmembrane helix</keyword>
<evidence type="ECO:0000313" key="4">
    <source>
        <dbReference type="EMBL" id="RSD28022.1"/>
    </source>
</evidence>
<dbReference type="AlphaFoldDB" id="A0A427TUZ0"/>
<accession>A0A427TUZ0</accession>
<organism evidence="4 5">
    <name type="scientific">Mesobacillus subterraneus</name>
    <dbReference type="NCBI Taxonomy" id="285983"/>
    <lineage>
        <taxon>Bacteria</taxon>
        <taxon>Bacillati</taxon>
        <taxon>Bacillota</taxon>
        <taxon>Bacilli</taxon>
        <taxon>Bacillales</taxon>
        <taxon>Bacillaceae</taxon>
        <taxon>Mesobacillus</taxon>
    </lineage>
</organism>
<protein>
    <recommendedName>
        <fullName evidence="3">Magnesium transporter MgtE intracellular domain-containing protein</fullName>
    </recommendedName>
</protein>
<comment type="caution">
    <text evidence="4">The sequence shown here is derived from an EMBL/GenBank/DDBJ whole genome shotgun (WGS) entry which is preliminary data.</text>
</comment>
<dbReference type="EMBL" id="RSFW01000009">
    <property type="protein sequence ID" value="RSD28022.1"/>
    <property type="molecule type" value="Genomic_DNA"/>
</dbReference>
<dbReference type="Proteomes" id="UP000279911">
    <property type="component" value="Unassembled WGS sequence"/>
</dbReference>
<evidence type="ECO:0000313" key="5">
    <source>
        <dbReference type="Proteomes" id="UP000279911"/>
    </source>
</evidence>
<reference evidence="5" key="1">
    <citation type="submission" date="2018-12" db="EMBL/GenBank/DDBJ databases">
        <title>Bacillus chawlae sp. nov., Bacillus glennii sp. nov., and Bacillus saganii sp. nov. Isolated from the Vehicle Assembly Building at Kennedy Space Center where the Viking Spacecraft were Assembled.</title>
        <authorList>
            <person name="Seuylemezian A."/>
            <person name="Vaishampayan P."/>
        </authorList>
    </citation>
    <scope>NUCLEOTIDE SEQUENCE [LARGE SCALE GENOMIC DNA]</scope>
    <source>
        <strain evidence="5">DSM 13966</strain>
    </source>
</reference>
<feature type="transmembrane region" description="Helical" evidence="2">
    <location>
        <begin position="18"/>
        <end position="46"/>
    </location>
</feature>
<sequence length="199" mass="22312">MGQNLEEKESKQASRFQWFLGVVVIPVLFAVVMALIVLSFAGINIFESAKSIGAKMPFLSSIVKEENKPSIVEIENEVISLKAEIKDREAKMDQLQSKIESKDTQLKRMELEKAQLQAQIEELTAIQEENKRAFREIVKTYETMSAKSAAPIITKMETAEAIKILTNIKPETLAAIMEKMPAEEAAKYTELLTNESSSN</sequence>
<evidence type="ECO:0000256" key="1">
    <source>
        <dbReference type="SAM" id="Coils"/>
    </source>
</evidence>
<dbReference type="RefSeq" id="WP_125479116.1">
    <property type="nucleotide sequence ID" value="NZ_RSFW01000009.1"/>
</dbReference>
<dbReference type="InterPro" id="IPR006668">
    <property type="entry name" value="Mg_transptr_MgtE_intracell_dom"/>
</dbReference>
<gene>
    <name evidence="4" type="ORF">EJA10_06040</name>
</gene>
<keyword evidence="1" id="KW-0175">Coiled coil</keyword>
<proteinExistence type="predicted"/>
<dbReference type="OrthoDB" id="1724615at2"/>
<dbReference type="InterPro" id="IPR038076">
    <property type="entry name" value="MgtE_N_sf"/>
</dbReference>
<dbReference type="SUPFAM" id="SSF158791">
    <property type="entry name" value="MgtE N-terminal domain-like"/>
    <property type="match status" value="1"/>
</dbReference>
<feature type="coiled-coil region" evidence="1">
    <location>
        <begin position="71"/>
        <end position="136"/>
    </location>
</feature>
<evidence type="ECO:0000256" key="2">
    <source>
        <dbReference type="SAM" id="Phobius"/>
    </source>
</evidence>
<dbReference type="Gene3D" id="1.25.60.10">
    <property type="entry name" value="MgtE N-terminal domain-like"/>
    <property type="match status" value="1"/>
</dbReference>
<name>A0A427TUZ0_9BACI</name>
<keyword evidence="2" id="KW-0812">Transmembrane</keyword>
<keyword evidence="2" id="KW-0472">Membrane</keyword>
<dbReference type="Pfam" id="PF03448">
    <property type="entry name" value="MgtE_N"/>
    <property type="match status" value="1"/>
</dbReference>
<feature type="domain" description="Magnesium transporter MgtE intracellular" evidence="3">
    <location>
        <begin position="142"/>
        <end position="193"/>
    </location>
</feature>
<evidence type="ECO:0000259" key="3">
    <source>
        <dbReference type="Pfam" id="PF03448"/>
    </source>
</evidence>